<dbReference type="PANTHER" id="PTHR43575">
    <property type="entry name" value="PROTEIN ABCI7, CHLOROPLASTIC"/>
    <property type="match status" value="1"/>
</dbReference>
<accession>A0A382R382</accession>
<evidence type="ECO:0000259" key="1">
    <source>
        <dbReference type="Pfam" id="PF01458"/>
    </source>
</evidence>
<feature type="domain" description="SUF system FeS cluster assembly SufBD core" evidence="1">
    <location>
        <begin position="169"/>
        <end position="279"/>
    </location>
</feature>
<name>A0A382R382_9ZZZZ</name>
<dbReference type="GO" id="GO:0016226">
    <property type="term" value="P:iron-sulfur cluster assembly"/>
    <property type="evidence" value="ECO:0007669"/>
    <property type="project" value="InterPro"/>
</dbReference>
<dbReference type="InterPro" id="IPR037284">
    <property type="entry name" value="SUF_FeS_clus_asmbl_SufBD_sf"/>
</dbReference>
<reference evidence="2" key="1">
    <citation type="submission" date="2018-05" db="EMBL/GenBank/DDBJ databases">
        <authorList>
            <person name="Lanie J.A."/>
            <person name="Ng W.-L."/>
            <person name="Kazmierczak K.M."/>
            <person name="Andrzejewski T.M."/>
            <person name="Davidsen T.M."/>
            <person name="Wayne K.J."/>
            <person name="Tettelin H."/>
            <person name="Glass J.I."/>
            <person name="Rusch D."/>
            <person name="Podicherti R."/>
            <person name="Tsui H.-C.T."/>
            <person name="Winkler M.E."/>
        </authorList>
    </citation>
    <scope>NUCLEOTIDE SEQUENCE</scope>
</reference>
<sequence>MNALDNGSSVKTDAVDSFADESLFRAFVEERSWEPGWMADLRKESWECYRAYTSPVHKDERWRFSPQARLSLSAFAPPSGTNDETNSVIDSSEEDLKEKGVTLGLFNEVLLNNPTVLEGLSDLKGPNLGADNVHFLAQAFSGHGIVLHVPKGVILEKPIMVRHLAPPDGRVRFYRTIMILEEGANATLVETFISPNNQDAAVVCSAANVVANSNAKATRILVQDLNRNSSFYQLDTKRACRDAGVRCCSLHLGSAQSRFENLAIAAEEGAEIDLLGLSVG</sequence>
<organism evidence="2">
    <name type="scientific">marine metagenome</name>
    <dbReference type="NCBI Taxonomy" id="408172"/>
    <lineage>
        <taxon>unclassified sequences</taxon>
        <taxon>metagenomes</taxon>
        <taxon>ecological metagenomes</taxon>
    </lineage>
</organism>
<dbReference type="InterPro" id="IPR055346">
    <property type="entry name" value="Fe-S_cluster_assembly_SufBD"/>
</dbReference>
<dbReference type="AlphaFoldDB" id="A0A382R382"/>
<dbReference type="Pfam" id="PF01458">
    <property type="entry name" value="SUFBD_core"/>
    <property type="match status" value="1"/>
</dbReference>
<dbReference type="EMBL" id="UINC01118454">
    <property type="protein sequence ID" value="SVC91585.1"/>
    <property type="molecule type" value="Genomic_DNA"/>
</dbReference>
<dbReference type="InterPro" id="IPR000825">
    <property type="entry name" value="SUF_FeS_clus_asmbl_SufBD_core"/>
</dbReference>
<gene>
    <name evidence="2" type="ORF">METZ01_LOCUS344439</name>
</gene>
<protein>
    <recommendedName>
        <fullName evidence="1">SUF system FeS cluster assembly SufBD core domain-containing protein</fullName>
    </recommendedName>
</protein>
<feature type="non-terminal residue" evidence="2">
    <location>
        <position position="280"/>
    </location>
</feature>
<evidence type="ECO:0000313" key="2">
    <source>
        <dbReference type="EMBL" id="SVC91585.1"/>
    </source>
</evidence>
<dbReference type="PANTHER" id="PTHR43575:SF1">
    <property type="entry name" value="PROTEIN ABCI7, CHLOROPLASTIC"/>
    <property type="match status" value="1"/>
</dbReference>
<proteinExistence type="predicted"/>
<dbReference type="SUPFAM" id="SSF101960">
    <property type="entry name" value="Stabilizer of iron transporter SufD"/>
    <property type="match status" value="1"/>
</dbReference>